<keyword evidence="3" id="KW-1185">Reference proteome</keyword>
<name>A0A067SJN7_GALM3</name>
<proteinExistence type="predicted"/>
<evidence type="ECO:0000313" key="3">
    <source>
        <dbReference type="Proteomes" id="UP000027222"/>
    </source>
</evidence>
<reference evidence="3" key="1">
    <citation type="journal article" date="2014" name="Proc. Natl. Acad. Sci. U.S.A.">
        <title>Extensive sampling of basidiomycete genomes demonstrates inadequacy of the white-rot/brown-rot paradigm for wood decay fungi.</title>
        <authorList>
            <person name="Riley R."/>
            <person name="Salamov A.A."/>
            <person name="Brown D.W."/>
            <person name="Nagy L.G."/>
            <person name="Floudas D."/>
            <person name="Held B.W."/>
            <person name="Levasseur A."/>
            <person name="Lombard V."/>
            <person name="Morin E."/>
            <person name="Otillar R."/>
            <person name="Lindquist E.A."/>
            <person name="Sun H."/>
            <person name="LaButti K.M."/>
            <person name="Schmutz J."/>
            <person name="Jabbour D."/>
            <person name="Luo H."/>
            <person name="Baker S.E."/>
            <person name="Pisabarro A.G."/>
            <person name="Walton J.D."/>
            <person name="Blanchette R.A."/>
            <person name="Henrissat B."/>
            <person name="Martin F."/>
            <person name="Cullen D."/>
            <person name="Hibbett D.S."/>
            <person name="Grigoriev I.V."/>
        </authorList>
    </citation>
    <scope>NUCLEOTIDE SEQUENCE [LARGE SCALE GENOMIC DNA]</scope>
    <source>
        <strain evidence="3">CBS 339.88</strain>
    </source>
</reference>
<feature type="compositionally biased region" description="Basic and acidic residues" evidence="1">
    <location>
        <begin position="166"/>
        <end position="177"/>
    </location>
</feature>
<feature type="region of interest" description="Disordered" evidence="1">
    <location>
        <begin position="137"/>
        <end position="183"/>
    </location>
</feature>
<feature type="compositionally biased region" description="Acidic residues" evidence="1">
    <location>
        <begin position="139"/>
        <end position="149"/>
    </location>
</feature>
<organism evidence="2 3">
    <name type="scientific">Galerina marginata (strain CBS 339.88)</name>
    <dbReference type="NCBI Taxonomy" id="685588"/>
    <lineage>
        <taxon>Eukaryota</taxon>
        <taxon>Fungi</taxon>
        <taxon>Dikarya</taxon>
        <taxon>Basidiomycota</taxon>
        <taxon>Agaricomycotina</taxon>
        <taxon>Agaricomycetes</taxon>
        <taxon>Agaricomycetidae</taxon>
        <taxon>Agaricales</taxon>
        <taxon>Agaricineae</taxon>
        <taxon>Strophariaceae</taxon>
        <taxon>Galerina</taxon>
    </lineage>
</organism>
<evidence type="ECO:0000256" key="1">
    <source>
        <dbReference type="SAM" id="MobiDB-lite"/>
    </source>
</evidence>
<gene>
    <name evidence="2" type="ORF">GALMADRAFT_75401</name>
</gene>
<dbReference type="EMBL" id="KL142394">
    <property type="protein sequence ID" value="KDR71175.1"/>
    <property type="molecule type" value="Genomic_DNA"/>
</dbReference>
<dbReference type="AlphaFoldDB" id="A0A067SJN7"/>
<dbReference type="HOGENOM" id="CLU_023049_0_0_1"/>
<protein>
    <submittedName>
        <fullName evidence="2">Uncharacterized protein</fullName>
    </submittedName>
</protein>
<feature type="compositionally biased region" description="Low complexity" evidence="1">
    <location>
        <begin position="150"/>
        <end position="165"/>
    </location>
</feature>
<dbReference type="OrthoDB" id="3049390at2759"/>
<accession>A0A067SJN7</accession>
<evidence type="ECO:0000313" key="2">
    <source>
        <dbReference type="EMBL" id="KDR71175.1"/>
    </source>
</evidence>
<dbReference type="Proteomes" id="UP000027222">
    <property type="component" value="Unassembled WGS sequence"/>
</dbReference>
<sequence>MSASTACTPIVQPLPPFSPDLHSRVDASFRKLRQEKMTRRTTKAWEMELRSSLSEPDIISITKWLAASTAMEPSILPEDTIIQAFLNVQLLDHYHQRNSALRELAGVQKQLDKLLFGTNGTQQHQHNLFEDLTEALSENQEDESEEEDFISTPTTEISSPFSSESHSPEHKRQRFSEVQDPSPLPLSLPPISFQEFDGLPILARNKSKWNKLLRATPGFWLKKSTSWANSLQISYNHRQEATDNNQQQYYQSVVDVLREMRQVQPSIYHDQAWKTAVKTSNLHSIVKLWSDPRCLVLWKSDFMQILIRKHRIHESLALVLLNWIPEEVTKLWAEEDFFEVFIFQTQGKKITKSKELIRAIKKNPDIIPRRAYPSSIFFLLSLENFELALEQWLIYGLEDLGYNVRETLANKSPNIQIYDNIWPYLYDMVPTFFADIDASLLLILQRSMSFRKLIDKPPKHILKNKAQTLNTSCQKCCNLPPKYHCMQKIMVTPQKLEDKYLGCGISLAEPRDYIKPIPIPHSKAGSKNIQPILHPTHLKLKKYEWNDEILKTCGMQLFLIIEEETEKILDFWIYNAFSDDIFQRLVLHHSKLQTVKGLTRGSQFNFYSQGKMFPKGARAPMGGAPGDTYTFYTGMEAVTLKNIEALFDDAEDSMILSEAGRVILLNVYQDLQNISKHGDRLGISGANTYSCNNYTSPLHHDNDAGAGLCAQFDLQAKSELDEYGFIYADYRVYFASRSNSLWYF</sequence>